<dbReference type="eggNOG" id="KOG0294">
    <property type="taxonomic scope" value="Eukaryota"/>
</dbReference>
<dbReference type="EMBL" id="CM000614">
    <property type="protein sequence ID" value="EEC47185.1"/>
    <property type="molecule type" value="Genomic_DNA"/>
</dbReference>
<evidence type="ECO:0000256" key="4">
    <source>
        <dbReference type="SAM" id="MobiDB-lite"/>
    </source>
</evidence>
<keyword evidence="6" id="KW-1185">Reference proteome</keyword>
<dbReference type="InterPro" id="IPR001680">
    <property type="entry name" value="WD40_rpt"/>
</dbReference>
<reference evidence="5 6" key="1">
    <citation type="journal article" date="2008" name="Nature">
        <title>The Phaeodactylum genome reveals the evolutionary history of diatom genomes.</title>
        <authorList>
            <person name="Bowler C."/>
            <person name="Allen A.E."/>
            <person name="Badger J.H."/>
            <person name="Grimwood J."/>
            <person name="Jabbari K."/>
            <person name="Kuo A."/>
            <person name="Maheswari U."/>
            <person name="Martens C."/>
            <person name="Maumus F."/>
            <person name="Otillar R.P."/>
            <person name="Rayko E."/>
            <person name="Salamov A."/>
            <person name="Vandepoele K."/>
            <person name="Beszteri B."/>
            <person name="Gruber A."/>
            <person name="Heijde M."/>
            <person name="Katinka M."/>
            <person name="Mock T."/>
            <person name="Valentin K."/>
            <person name="Verret F."/>
            <person name="Berges J.A."/>
            <person name="Brownlee C."/>
            <person name="Cadoret J.P."/>
            <person name="Chiovitti A."/>
            <person name="Choi C.J."/>
            <person name="Coesel S."/>
            <person name="De Martino A."/>
            <person name="Detter J.C."/>
            <person name="Durkin C."/>
            <person name="Falciatore A."/>
            <person name="Fournet J."/>
            <person name="Haruta M."/>
            <person name="Huysman M.J."/>
            <person name="Jenkins B.D."/>
            <person name="Jiroutova K."/>
            <person name="Jorgensen R.E."/>
            <person name="Joubert Y."/>
            <person name="Kaplan A."/>
            <person name="Kroger N."/>
            <person name="Kroth P.G."/>
            <person name="La Roche J."/>
            <person name="Lindquist E."/>
            <person name="Lommer M."/>
            <person name="Martin-Jezequel V."/>
            <person name="Lopez P.J."/>
            <person name="Lucas S."/>
            <person name="Mangogna M."/>
            <person name="McGinnis K."/>
            <person name="Medlin L.K."/>
            <person name="Montsant A."/>
            <person name="Oudot-Le Secq M.P."/>
            <person name="Napoli C."/>
            <person name="Obornik M."/>
            <person name="Parker M.S."/>
            <person name="Petit J.L."/>
            <person name="Porcel B.M."/>
            <person name="Poulsen N."/>
            <person name="Robison M."/>
            <person name="Rychlewski L."/>
            <person name="Rynearson T.A."/>
            <person name="Schmutz J."/>
            <person name="Shapiro H."/>
            <person name="Siaut M."/>
            <person name="Stanley M."/>
            <person name="Sussman M.R."/>
            <person name="Taylor A.R."/>
            <person name="Vardi A."/>
            <person name="von Dassow P."/>
            <person name="Vyverman W."/>
            <person name="Willis A."/>
            <person name="Wyrwicz L.S."/>
            <person name="Rokhsar D.S."/>
            <person name="Weissenbach J."/>
            <person name="Armbrust E.V."/>
            <person name="Green B.R."/>
            <person name="Van de Peer Y."/>
            <person name="Grigoriev I.V."/>
        </authorList>
    </citation>
    <scope>NUCLEOTIDE SEQUENCE [LARGE SCALE GENOMIC DNA]</scope>
    <source>
        <strain evidence="5 6">CCAP 1055/1</strain>
    </source>
</reference>
<reference evidence="6" key="2">
    <citation type="submission" date="2008-08" db="EMBL/GenBank/DDBJ databases">
        <authorList>
            <consortium name="Diatom Consortium"/>
            <person name="Grigoriev I."/>
            <person name="Grimwood J."/>
            <person name="Kuo A."/>
            <person name="Otillar R.P."/>
            <person name="Salamov A."/>
            <person name="Detter J.C."/>
            <person name="Lindquist E."/>
            <person name="Shapiro H."/>
            <person name="Lucas S."/>
            <person name="Glavina del Rio T."/>
            <person name="Pitluck S."/>
            <person name="Rokhsar D."/>
            <person name="Bowler C."/>
        </authorList>
    </citation>
    <scope>GENOME REANNOTATION</scope>
    <source>
        <strain evidence="6">CCAP 1055/1</strain>
    </source>
</reference>
<dbReference type="PANTHER" id="PTHR44675">
    <property type="entry name" value="PAK1 INTERACTING PROTEIN 1"/>
    <property type="match status" value="1"/>
</dbReference>
<dbReference type="InterPro" id="IPR051959">
    <property type="entry name" value="PAK1-Kinase_Regulator"/>
</dbReference>
<dbReference type="PANTHER" id="PTHR44675:SF1">
    <property type="entry name" value="P21-ACTIVATED PROTEIN KINASE-INTERACTING PROTEIN 1"/>
    <property type="match status" value="1"/>
</dbReference>
<dbReference type="OMA" id="KRDWSVQ"/>
<accession>B7G2U1</accession>
<dbReference type="RefSeq" id="XP_002181262.1">
    <property type="nucleotide sequence ID" value="XM_002181226.1"/>
</dbReference>
<dbReference type="STRING" id="556484.B7G2U1"/>
<name>B7G2U1_PHATC</name>
<protein>
    <submittedName>
        <fullName evidence="5">Uncharacterized protein</fullName>
    </submittedName>
</protein>
<dbReference type="SUPFAM" id="SSF50978">
    <property type="entry name" value="WD40 repeat-like"/>
    <property type="match status" value="1"/>
</dbReference>
<proteinExistence type="predicted"/>
<dbReference type="InParanoid" id="B7G2U1"/>
<dbReference type="OrthoDB" id="308449at2759"/>
<dbReference type="SMART" id="SM00320">
    <property type="entry name" value="WD40"/>
    <property type="match status" value="2"/>
</dbReference>
<feature type="region of interest" description="Disordered" evidence="4">
    <location>
        <begin position="413"/>
        <end position="447"/>
    </location>
</feature>
<dbReference type="KEGG" id="pti:PHATRDRAFT_47198"/>
<dbReference type="AlphaFoldDB" id="B7G2U1"/>
<dbReference type="PROSITE" id="PS00678">
    <property type="entry name" value="WD_REPEATS_1"/>
    <property type="match status" value="1"/>
</dbReference>
<dbReference type="HOGENOM" id="CLU_554891_0_0_1"/>
<dbReference type="PROSITE" id="PS50082">
    <property type="entry name" value="WD_REPEATS_2"/>
    <property type="match status" value="1"/>
</dbReference>
<dbReference type="InterPro" id="IPR019775">
    <property type="entry name" value="WD40_repeat_CS"/>
</dbReference>
<evidence type="ECO:0000256" key="1">
    <source>
        <dbReference type="ARBA" id="ARBA00022574"/>
    </source>
</evidence>
<evidence type="ECO:0000313" key="5">
    <source>
        <dbReference type="EMBL" id="EEC47185.1"/>
    </source>
</evidence>
<dbReference type="GeneID" id="7202187"/>
<feature type="repeat" description="WD" evidence="3">
    <location>
        <begin position="150"/>
        <end position="192"/>
    </location>
</feature>
<dbReference type="Gene3D" id="2.130.10.10">
    <property type="entry name" value="YVTN repeat-like/Quinoprotein amine dehydrogenase"/>
    <property type="match status" value="1"/>
</dbReference>
<dbReference type="InterPro" id="IPR015943">
    <property type="entry name" value="WD40/YVTN_repeat-like_dom_sf"/>
</dbReference>
<evidence type="ECO:0000313" key="6">
    <source>
        <dbReference type="Proteomes" id="UP000000759"/>
    </source>
</evidence>
<dbReference type="PaxDb" id="2850-Phatr47198"/>
<feature type="region of interest" description="Disordered" evidence="4">
    <location>
        <begin position="345"/>
        <end position="385"/>
    </location>
</feature>
<keyword evidence="2" id="KW-0677">Repeat</keyword>
<dbReference type="PROSITE" id="PS50294">
    <property type="entry name" value="WD_REPEATS_REGION"/>
    <property type="match status" value="1"/>
</dbReference>
<gene>
    <name evidence="5" type="ORF">PHATRDRAFT_47198</name>
</gene>
<dbReference type="InterPro" id="IPR036322">
    <property type="entry name" value="WD40_repeat_dom_sf"/>
</dbReference>
<organism evidence="5 6">
    <name type="scientific">Phaeodactylum tricornutum (strain CCAP 1055/1)</name>
    <dbReference type="NCBI Taxonomy" id="556484"/>
    <lineage>
        <taxon>Eukaryota</taxon>
        <taxon>Sar</taxon>
        <taxon>Stramenopiles</taxon>
        <taxon>Ochrophyta</taxon>
        <taxon>Bacillariophyta</taxon>
        <taxon>Bacillariophyceae</taxon>
        <taxon>Bacillariophycidae</taxon>
        <taxon>Naviculales</taxon>
        <taxon>Phaeodactylaceae</taxon>
        <taxon>Phaeodactylum</taxon>
    </lineage>
</organism>
<dbReference type="Pfam" id="PF00400">
    <property type="entry name" value="WD40"/>
    <property type="match status" value="1"/>
</dbReference>
<feature type="compositionally biased region" description="Basic and acidic residues" evidence="4">
    <location>
        <begin position="433"/>
        <end position="447"/>
    </location>
</feature>
<sequence>MGERTIAPPLPKVVVVVGTYEGVLAGWELSKHNSFQISFATPVHGGSVRSLCIASRGSASTSGNSDKNQSLPGSLLSCGYDEYLKTHDFAKKLTSSGEVRTPSEFGTPLCSSFAPPASSSGLPSTHCLLGFAGGKLVIYKKRDWSVQHVLAGHEGGVSAMAVHPSGKMVLTGGESDGKLKLWDLTKGRLAYVSKIQPARTNIQGRTHYDAVVSLVWSPVNGDAYAFAYGSHLTVRDVATGKDLLDTELPSRVNQICLLDVSEGLFVAAACNDGSLPVLAVQSVDNTEGERRGMMAIEPVEGPVAREERFKCIHAVGGYHVVTANSAGVVSLMDLQGAINMIMSDDKNDDGVDAGNPVDPSSDTDDESVDHESDKGTSEDEETGEEELAVDMIDSIQLGTGARITCLAVYSCERDDDLSDPPSDASVDNEEVETIPRENAPEEDRENFQRVKRKWEKEVVMDPEAVERARALVTEAKKIQKRKEKKSKKHKTR</sequence>
<keyword evidence="1 3" id="KW-0853">WD repeat</keyword>
<dbReference type="Proteomes" id="UP000000759">
    <property type="component" value="Chromosome 12"/>
</dbReference>
<evidence type="ECO:0000256" key="3">
    <source>
        <dbReference type="PROSITE-ProRule" id="PRU00221"/>
    </source>
</evidence>
<evidence type="ECO:0000256" key="2">
    <source>
        <dbReference type="ARBA" id="ARBA00022737"/>
    </source>
</evidence>